<dbReference type="InterPro" id="IPR032675">
    <property type="entry name" value="LRR_dom_sf"/>
</dbReference>
<evidence type="ECO:0000256" key="2">
    <source>
        <dbReference type="ARBA" id="ARBA00009592"/>
    </source>
</evidence>
<dbReference type="AlphaFoldDB" id="A0A438IEM5"/>
<dbReference type="PANTHER" id="PTHR27004">
    <property type="entry name" value="RECEPTOR-LIKE PROTEIN 12 ISOFORM X1"/>
    <property type="match status" value="1"/>
</dbReference>
<keyword evidence="6" id="KW-0677">Repeat</keyword>
<dbReference type="GO" id="GO:0005886">
    <property type="term" value="C:plasma membrane"/>
    <property type="evidence" value="ECO:0007669"/>
    <property type="project" value="UniProtKB-SubCell"/>
</dbReference>
<protein>
    <submittedName>
        <fullName evidence="11">Receptor-like protein 12</fullName>
    </submittedName>
</protein>
<dbReference type="Proteomes" id="UP000288805">
    <property type="component" value="Unassembled WGS sequence"/>
</dbReference>
<keyword evidence="4" id="KW-0433">Leucine-rich repeat</keyword>
<evidence type="ECO:0000256" key="5">
    <source>
        <dbReference type="ARBA" id="ARBA00022692"/>
    </source>
</evidence>
<sequence length="175" mass="19320">MSLITAIEISSNKFSGEIQESIGNLKRLHLLNLFGNSFTGQIPSSLKNLEHFESLDLSHNKLSGEIPQQLTRIDTLDSEPSPPPLLISEQDEDSKYTIKVGLMLVSMEYGSELVVVLAFVSFFFEAGTTIKDILGKEPPHCRILCSPNVVPELSPFSFPRIEQPACCSTSSHLDI</sequence>
<keyword evidence="8" id="KW-0472">Membrane</keyword>
<dbReference type="Gene3D" id="3.80.10.10">
    <property type="entry name" value="Ribonuclease Inhibitor"/>
    <property type="match status" value="1"/>
</dbReference>
<evidence type="ECO:0000256" key="8">
    <source>
        <dbReference type="ARBA" id="ARBA00023136"/>
    </source>
</evidence>
<dbReference type="Pfam" id="PF00560">
    <property type="entry name" value="LRR_1"/>
    <property type="match status" value="2"/>
</dbReference>
<organism evidence="11 12">
    <name type="scientific">Vitis vinifera</name>
    <name type="common">Grape</name>
    <dbReference type="NCBI Taxonomy" id="29760"/>
    <lineage>
        <taxon>Eukaryota</taxon>
        <taxon>Viridiplantae</taxon>
        <taxon>Streptophyta</taxon>
        <taxon>Embryophyta</taxon>
        <taxon>Tracheophyta</taxon>
        <taxon>Spermatophyta</taxon>
        <taxon>Magnoliopsida</taxon>
        <taxon>eudicotyledons</taxon>
        <taxon>Gunneridae</taxon>
        <taxon>Pentapetalae</taxon>
        <taxon>rosids</taxon>
        <taxon>Vitales</taxon>
        <taxon>Vitaceae</taxon>
        <taxon>Viteae</taxon>
        <taxon>Vitis</taxon>
    </lineage>
</organism>
<comment type="subcellular location">
    <subcellularLocation>
        <location evidence="1">Cell membrane</location>
        <topology evidence="1">Single-pass type I membrane protein</topology>
    </subcellularLocation>
</comment>
<evidence type="ECO:0000256" key="3">
    <source>
        <dbReference type="ARBA" id="ARBA00022475"/>
    </source>
</evidence>
<evidence type="ECO:0000256" key="10">
    <source>
        <dbReference type="ARBA" id="ARBA00023180"/>
    </source>
</evidence>
<keyword evidence="10" id="KW-0325">Glycoprotein</keyword>
<evidence type="ECO:0000256" key="6">
    <source>
        <dbReference type="ARBA" id="ARBA00022737"/>
    </source>
</evidence>
<reference evidence="11 12" key="1">
    <citation type="journal article" date="2018" name="PLoS Genet.">
        <title>Population sequencing reveals clonal diversity and ancestral inbreeding in the grapevine cultivar Chardonnay.</title>
        <authorList>
            <person name="Roach M.J."/>
            <person name="Johnson D.L."/>
            <person name="Bohlmann J."/>
            <person name="van Vuuren H.J."/>
            <person name="Jones S.J."/>
            <person name="Pretorius I.S."/>
            <person name="Schmidt S.A."/>
            <person name="Borneman A.R."/>
        </authorList>
    </citation>
    <scope>NUCLEOTIDE SEQUENCE [LARGE SCALE GENOMIC DNA]</scope>
    <source>
        <strain evidence="12">cv. Chardonnay</strain>
        <tissue evidence="11">Leaf</tissue>
    </source>
</reference>
<dbReference type="PANTHER" id="PTHR27004:SF460">
    <property type="entry name" value="RECEPTOR-LIKE PROTEIN 33"/>
    <property type="match status" value="1"/>
</dbReference>
<evidence type="ECO:0000313" key="11">
    <source>
        <dbReference type="EMBL" id="RVW95164.1"/>
    </source>
</evidence>
<evidence type="ECO:0000256" key="9">
    <source>
        <dbReference type="ARBA" id="ARBA00023170"/>
    </source>
</evidence>
<comment type="similarity">
    <text evidence="2">Belongs to the RLP family.</text>
</comment>
<evidence type="ECO:0000256" key="7">
    <source>
        <dbReference type="ARBA" id="ARBA00022989"/>
    </source>
</evidence>
<evidence type="ECO:0000256" key="1">
    <source>
        <dbReference type="ARBA" id="ARBA00004251"/>
    </source>
</evidence>
<keyword evidence="5" id="KW-0812">Transmembrane</keyword>
<gene>
    <name evidence="11" type="primary">RLP12_70</name>
    <name evidence="11" type="ORF">CK203_025618</name>
</gene>
<keyword evidence="9 11" id="KW-0675">Receptor</keyword>
<keyword evidence="3" id="KW-1003">Cell membrane</keyword>
<dbReference type="FunFam" id="3.80.10.10:FF:000356">
    <property type="entry name" value="LRR receptor-like serine/threonine-protein kinase"/>
    <property type="match status" value="1"/>
</dbReference>
<name>A0A438IEM5_VITVI</name>
<dbReference type="SUPFAM" id="SSF52058">
    <property type="entry name" value="L domain-like"/>
    <property type="match status" value="1"/>
</dbReference>
<comment type="caution">
    <text evidence="11">The sequence shown here is derived from an EMBL/GenBank/DDBJ whole genome shotgun (WGS) entry which is preliminary data.</text>
</comment>
<evidence type="ECO:0000313" key="12">
    <source>
        <dbReference type="Proteomes" id="UP000288805"/>
    </source>
</evidence>
<proteinExistence type="inferred from homology"/>
<dbReference type="EMBL" id="QGNW01000116">
    <property type="protein sequence ID" value="RVW95164.1"/>
    <property type="molecule type" value="Genomic_DNA"/>
</dbReference>
<dbReference type="InterPro" id="IPR001611">
    <property type="entry name" value="Leu-rich_rpt"/>
</dbReference>
<accession>A0A438IEM5</accession>
<evidence type="ECO:0000256" key="4">
    <source>
        <dbReference type="ARBA" id="ARBA00022614"/>
    </source>
</evidence>
<keyword evidence="7" id="KW-1133">Transmembrane helix</keyword>